<proteinExistence type="predicted"/>
<dbReference type="Proteomes" id="UP000077202">
    <property type="component" value="Unassembled WGS sequence"/>
</dbReference>
<keyword evidence="2" id="KW-1185">Reference proteome</keyword>
<protein>
    <submittedName>
        <fullName evidence="1">Uncharacterized protein</fullName>
    </submittedName>
</protein>
<gene>
    <name evidence="1" type="ORF">AXG93_2396s1380</name>
</gene>
<accession>A0A176VG71</accession>
<dbReference type="EMBL" id="LVLJ01004011">
    <property type="protein sequence ID" value="OAE18786.1"/>
    <property type="molecule type" value="Genomic_DNA"/>
</dbReference>
<evidence type="ECO:0000313" key="1">
    <source>
        <dbReference type="EMBL" id="OAE18786.1"/>
    </source>
</evidence>
<organism evidence="1 2">
    <name type="scientific">Marchantia polymorpha subsp. ruderalis</name>
    <dbReference type="NCBI Taxonomy" id="1480154"/>
    <lineage>
        <taxon>Eukaryota</taxon>
        <taxon>Viridiplantae</taxon>
        <taxon>Streptophyta</taxon>
        <taxon>Embryophyta</taxon>
        <taxon>Marchantiophyta</taxon>
        <taxon>Marchantiopsida</taxon>
        <taxon>Marchantiidae</taxon>
        <taxon>Marchantiales</taxon>
        <taxon>Marchantiaceae</taxon>
        <taxon>Marchantia</taxon>
    </lineage>
</organism>
<reference evidence="1" key="1">
    <citation type="submission" date="2016-03" db="EMBL/GenBank/DDBJ databases">
        <title>Mechanisms controlling the formation of the plant cell surface in tip-growing cells are functionally conserved among land plants.</title>
        <authorList>
            <person name="Honkanen S."/>
            <person name="Jones V.A."/>
            <person name="Morieri G."/>
            <person name="Champion C."/>
            <person name="Hetherington A.J."/>
            <person name="Kelly S."/>
            <person name="Saint-Marcoux D."/>
            <person name="Proust H."/>
            <person name="Prescott H."/>
            <person name="Dolan L."/>
        </authorList>
    </citation>
    <scope>NUCLEOTIDE SEQUENCE [LARGE SCALE GENOMIC DNA]</scope>
    <source>
        <tissue evidence="1">Whole gametophyte</tissue>
    </source>
</reference>
<evidence type="ECO:0000313" key="2">
    <source>
        <dbReference type="Proteomes" id="UP000077202"/>
    </source>
</evidence>
<name>A0A176VG71_MARPO</name>
<comment type="caution">
    <text evidence="1">The sequence shown here is derived from an EMBL/GenBank/DDBJ whole genome shotgun (WGS) entry which is preliminary data.</text>
</comment>
<sequence>MKSRAVTTDSVFASIVADHTTPTAIQLIDQQIHTSPAAAGLPVSAQIATASAVVGAGPNVEAPAEAAVRRVLTLKSDPDPSPDLTLPDSEAPAVPTFTSTAAARTRSKEASTTLSPMIRKWF</sequence>
<dbReference type="AlphaFoldDB" id="A0A176VG71"/>